<evidence type="ECO:0000313" key="2">
    <source>
        <dbReference type="Proteomes" id="UP001199355"/>
    </source>
</evidence>
<evidence type="ECO:0000313" key="1">
    <source>
        <dbReference type="EMBL" id="MCC2168199.1"/>
    </source>
</evidence>
<dbReference type="Proteomes" id="UP001199355">
    <property type="component" value="Unassembled WGS sequence"/>
</dbReference>
<dbReference type="EMBL" id="JAJEQF010000029">
    <property type="protein sequence ID" value="MCC2168199.1"/>
    <property type="molecule type" value="Genomic_DNA"/>
</dbReference>
<organism evidence="1 2">
    <name type="scientific">Gallintestinimicrobium propionicum</name>
    <dbReference type="NCBI Taxonomy" id="2981770"/>
    <lineage>
        <taxon>Bacteria</taxon>
        <taxon>Bacillati</taxon>
        <taxon>Bacillota</taxon>
        <taxon>Clostridia</taxon>
        <taxon>Lachnospirales</taxon>
        <taxon>Lachnospiraceae</taxon>
        <taxon>Gallintestinimicrobium</taxon>
    </lineage>
</organism>
<comment type="caution">
    <text evidence="1">The sequence shown here is derived from an EMBL/GenBank/DDBJ whole genome shotgun (WGS) entry which is preliminary data.</text>
</comment>
<dbReference type="InterPro" id="IPR049254">
    <property type="entry name" value="Phage_tail_terminator"/>
</dbReference>
<keyword evidence="2" id="KW-1185">Reference proteome</keyword>
<dbReference type="AlphaFoldDB" id="A0AAE3DN12"/>
<sequence length="156" mass="17505">MTLEEIRAGIIRLLRSGTDVENITGEDVTQAKGFPLLHVQLTPLNYGAAAAGMWRDKQILVDISYMEELHTSNKKIYAMLERLDGIFSPFFRIGDRAFTCSSQMAVTDDIGHYMMTMAFTDTVPFEVPEPVGTKLEVDWRNRDGITGDHHQLPAEG</sequence>
<accession>A0AAE3DN12</accession>
<protein>
    <submittedName>
        <fullName evidence="1">Uncharacterized protein</fullName>
    </submittedName>
</protein>
<name>A0AAE3DN12_9FIRM</name>
<reference evidence="1 2" key="1">
    <citation type="submission" date="2021-10" db="EMBL/GenBank/DDBJ databases">
        <title>Anaerobic single-cell dispensing facilitates the cultivation of human gut bacteria.</title>
        <authorList>
            <person name="Afrizal A."/>
        </authorList>
    </citation>
    <scope>NUCLEOTIDE SEQUENCE [LARGE SCALE GENOMIC DNA]</scope>
    <source>
        <strain evidence="1 2">CLA-AA-H244</strain>
    </source>
</reference>
<proteinExistence type="predicted"/>
<dbReference type="Pfam" id="PF20765">
    <property type="entry name" value="Phage_tail_terminator_8"/>
    <property type="match status" value="1"/>
</dbReference>
<gene>
    <name evidence="1" type="ORF">LKD45_10955</name>
</gene>
<dbReference type="RefSeq" id="WP_308728550.1">
    <property type="nucleotide sequence ID" value="NZ_JAJEQF010000029.1"/>
</dbReference>